<feature type="domain" description="ABC transporter" evidence="9">
    <location>
        <begin position="4"/>
        <end position="239"/>
    </location>
</feature>
<name>A0A3G1KTR7_FORW1</name>
<keyword evidence="6" id="KW-0067">ATP-binding</keyword>
<evidence type="ECO:0000313" key="11">
    <source>
        <dbReference type="Proteomes" id="UP000323521"/>
    </source>
</evidence>
<dbReference type="KEGG" id="fwa:DCMF_14700"/>
<dbReference type="InterPro" id="IPR003593">
    <property type="entry name" value="AAA+_ATPase"/>
</dbReference>
<dbReference type="GO" id="GO:0016887">
    <property type="term" value="F:ATP hydrolysis activity"/>
    <property type="evidence" value="ECO:0007669"/>
    <property type="project" value="InterPro"/>
</dbReference>
<keyword evidence="11" id="KW-1185">Reference proteome</keyword>
<dbReference type="InterPro" id="IPR050107">
    <property type="entry name" value="ABC_carbohydrate_import_ATPase"/>
</dbReference>
<evidence type="ECO:0000256" key="8">
    <source>
        <dbReference type="ARBA" id="ARBA00023136"/>
    </source>
</evidence>
<dbReference type="InterPro" id="IPR003439">
    <property type="entry name" value="ABC_transporter-like_ATP-bd"/>
</dbReference>
<evidence type="ECO:0000259" key="9">
    <source>
        <dbReference type="PROSITE" id="PS50893"/>
    </source>
</evidence>
<dbReference type="Pfam" id="PF00005">
    <property type="entry name" value="ABC_tran"/>
    <property type="match status" value="2"/>
</dbReference>
<dbReference type="FunFam" id="3.40.50.300:FF:000127">
    <property type="entry name" value="Ribose import ATP-binding protein RbsA"/>
    <property type="match status" value="1"/>
</dbReference>
<sequence>MKKLEIVGLTKQFGDIAANDGVDFDLNEGEVHAIIGENGAGKTTLMKCIYGLYAPDGGEIFYEGKKFSFHSIHESIKNGIGMVHQHFMLVPNMTVLENIMLGLKSERAPFLDQKKVSAQVTGLMETYQIRVELHQEIRNLSVGAQQKVEILKALYRKSSLLILDEPTAVLTPQEIEELFAFIRQYTGKGNAVVLITHKLDEILEISDRITVMRAGKSVGTYQRKEIKDKNELAVKMVGENIELLVKKEKTGRDSRTPVLQVKNLVVKDNRGLRAVNGVTFNLYQGEIVGVAGVSGNGQTELAEALAGLRKPGAGSMMLGEENISTLNPRERQKRNIRYIPEDRHKHGLILDFSVKDNLLLGRYYQEPCSSGGKLNHTYNDSFARKKVEEYHVLTPDVNARAAHLSGGNQQKLILARELAVPPQVLIAAQPTRGLDVAATKFVQRWILKQKEAGTAVLYISTELEEIFDMSDRIMVLYHGDIVGVFDAGAVDLWTVGLLMAGRR</sequence>
<dbReference type="PROSITE" id="PS00211">
    <property type="entry name" value="ABC_TRANSPORTER_1"/>
    <property type="match status" value="1"/>
</dbReference>
<dbReference type="AlphaFoldDB" id="A0A3G1KTR7"/>
<dbReference type="SMART" id="SM00382">
    <property type="entry name" value="AAA"/>
    <property type="match status" value="2"/>
</dbReference>
<comment type="subcellular location">
    <subcellularLocation>
        <location evidence="1">Cell membrane</location>
        <topology evidence="1">Peripheral membrane protein</topology>
    </subcellularLocation>
</comment>
<dbReference type="OrthoDB" id="9771863at2"/>
<dbReference type="CDD" id="cd03216">
    <property type="entry name" value="ABC_Carb_Monos_I"/>
    <property type="match status" value="1"/>
</dbReference>
<dbReference type="SUPFAM" id="SSF52540">
    <property type="entry name" value="P-loop containing nucleoside triphosphate hydrolases"/>
    <property type="match status" value="2"/>
</dbReference>
<dbReference type="GO" id="GO:0005524">
    <property type="term" value="F:ATP binding"/>
    <property type="evidence" value="ECO:0007669"/>
    <property type="project" value="UniProtKB-KW"/>
</dbReference>
<dbReference type="GO" id="GO:0005886">
    <property type="term" value="C:plasma membrane"/>
    <property type="evidence" value="ECO:0007669"/>
    <property type="project" value="UniProtKB-SubCell"/>
</dbReference>
<reference evidence="10 11" key="1">
    <citation type="submission" date="2016-10" db="EMBL/GenBank/DDBJ databases">
        <title>Complete Genome Sequence of Peptococcaceae strain DCMF.</title>
        <authorList>
            <person name="Edwards R.J."/>
            <person name="Holland S.I."/>
            <person name="Deshpande N.P."/>
            <person name="Wong Y.K."/>
            <person name="Ertan H."/>
            <person name="Manefield M."/>
            <person name="Russell T.L."/>
            <person name="Lee M.J."/>
        </authorList>
    </citation>
    <scope>NUCLEOTIDE SEQUENCE [LARGE SCALE GENOMIC DNA]</scope>
    <source>
        <strain evidence="10 11">DCMF</strain>
    </source>
</reference>
<proteinExistence type="predicted"/>
<dbReference type="PANTHER" id="PTHR43790">
    <property type="entry name" value="CARBOHYDRATE TRANSPORT ATP-BINDING PROTEIN MG119-RELATED"/>
    <property type="match status" value="1"/>
</dbReference>
<dbReference type="InterPro" id="IPR017871">
    <property type="entry name" value="ABC_transporter-like_CS"/>
</dbReference>
<evidence type="ECO:0000256" key="3">
    <source>
        <dbReference type="ARBA" id="ARBA00022475"/>
    </source>
</evidence>
<dbReference type="PROSITE" id="PS50893">
    <property type="entry name" value="ABC_TRANSPORTER_2"/>
    <property type="match status" value="2"/>
</dbReference>
<dbReference type="InterPro" id="IPR027417">
    <property type="entry name" value="P-loop_NTPase"/>
</dbReference>
<organism evidence="10 11">
    <name type="scientific">Formimonas warabiya</name>
    <dbReference type="NCBI Taxonomy" id="1761012"/>
    <lineage>
        <taxon>Bacteria</taxon>
        <taxon>Bacillati</taxon>
        <taxon>Bacillota</taxon>
        <taxon>Clostridia</taxon>
        <taxon>Eubacteriales</taxon>
        <taxon>Peptococcaceae</taxon>
        <taxon>Candidatus Formimonas</taxon>
    </lineage>
</organism>
<evidence type="ECO:0000256" key="5">
    <source>
        <dbReference type="ARBA" id="ARBA00022741"/>
    </source>
</evidence>
<keyword evidence="7" id="KW-1278">Translocase</keyword>
<dbReference type="PANTHER" id="PTHR43790:SF9">
    <property type="entry name" value="GALACTOFURANOSE TRANSPORTER ATP-BINDING PROTEIN YTFR"/>
    <property type="match status" value="1"/>
</dbReference>
<evidence type="ECO:0000256" key="1">
    <source>
        <dbReference type="ARBA" id="ARBA00004202"/>
    </source>
</evidence>
<evidence type="ECO:0000256" key="4">
    <source>
        <dbReference type="ARBA" id="ARBA00022737"/>
    </source>
</evidence>
<dbReference type="Proteomes" id="UP000323521">
    <property type="component" value="Chromosome"/>
</dbReference>
<dbReference type="CDD" id="cd03215">
    <property type="entry name" value="ABC_Carb_Monos_II"/>
    <property type="match status" value="1"/>
</dbReference>
<gene>
    <name evidence="10" type="ORF">DCMF_14700</name>
</gene>
<dbReference type="Gene3D" id="3.40.50.300">
    <property type="entry name" value="P-loop containing nucleotide triphosphate hydrolases"/>
    <property type="match status" value="2"/>
</dbReference>
<evidence type="ECO:0000256" key="7">
    <source>
        <dbReference type="ARBA" id="ARBA00022967"/>
    </source>
</evidence>
<dbReference type="EMBL" id="CP017634">
    <property type="protein sequence ID" value="ATW25849.1"/>
    <property type="molecule type" value="Genomic_DNA"/>
</dbReference>
<dbReference type="RefSeq" id="WP_148135112.1">
    <property type="nucleotide sequence ID" value="NZ_CP017634.1"/>
</dbReference>
<keyword evidence="5" id="KW-0547">Nucleotide-binding</keyword>
<feature type="domain" description="ABC transporter" evidence="9">
    <location>
        <begin position="259"/>
        <end position="503"/>
    </location>
</feature>
<evidence type="ECO:0000256" key="2">
    <source>
        <dbReference type="ARBA" id="ARBA00022448"/>
    </source>
</evidence>
<keyword evidence="3" id="KW-1003">Cell membrane</keyword>
<protein>
    <recommendedName>
        <fullName evidence="9">ABC transporter domain-containing protein</fullName>
    </recommendedName>
</protein>
<keyword evidence="2" id="KW-0813">Transport</keyword>
<evidence type="ECO:0000256" key="6">
    <source>
        <dbReference type="ARBA" id="ARBA00022840"/>
    </source>
</evidence>
<keyword evidence="8" id="KW-0472">Membrane</keyword>
<evidence type="ECO:0000313" key="10">
    <source>
        <dbReference type="EMBL" id="ATW25849.1"/>
    </source>
</evidence>
<keyword evidence="4" id="KW-0677">Repeat</keyword>
<accession>A0A3G1KTR7</accession>